<organism evidence="3 4">
    <name type="scientific">Natranaeroarchaeum sulfidigenes</name>
    <dbReference type="NCBI Taxonomy" id="2784880"/>
    <lineage>
        <taxon>Archaea</taxon>
        <taxon>Methanobacteriati</taxon>
        <taxon>Methanobacteriota</taxon>
        <taxon>Stenosarchaea group</taxon>
        <taxon>Halobacteria</taxon>
        <taxon>Halobacteriales</taxon>
        <taxon>Natronoarchaeaceae</taxon>
        <taxon>Natranaeroarchaeum</taxon>
    </lineage>
</organism>
<evidence type="ECO:0000313" key="3">
    <source>
        <dbReference type="EMBL" id="QSG02195.1"/>
    </source>
</evidence>
<dbReference type="InterPro" id="IPR007390">
    <property type="entry name" value="Spore_V_R"/>
</dbReference>
<dbReference type="Proteomes" id="UP000663586">
    <property type="component" value="Chromosome"/>
</dbReference>
<reference evidence="3" key="1">
    <citation type="submission" date="2020-11" db="EMBL/GenBank/DDBJ databases">
        <title>Carbohydrate-dependent, anaerobic sulfur respiration: A novel catabolism in halophilic archaea.</title>
        <authorList>
            <person name="Sorokin D.Y."/>
            <person name="Messina E."/>
            <person name="Smedile F."/>
            <person name="La Cono V."/>
            <person name="Hallsworth J.E."/>
            <person name="Yakimov M.M."/>
        </authorList>
    </citation>
    <scope>NUCLEOTIDE SEQUENCE</scope>
    <source>
        <strain evidence="3">AArc-S</strain>
    </source>
</reference>
<protein>
    <submittedName>
        <fullName evidence="3">Putative membrane protein</fullName>
    </submittedName>
</protein>
<dbReference type="EMBL" id="CP064786">
    <property type="protein sequence ID" value="QSG02195.1"/>
    <property type="molecule type" value="Genomic_DNA"/>
</dbReference>
<dbReference type="GeneID" id="70684360"/>
<dbReference type="AlphaFoldDB" id="A0A897MVB5"/>
<dbReference type="RefSeq" id="WP_238479338.1">
    <property type="nucleotide sequence ID" value="NZ_CP064786.1"/>
</dbReference>
<evidence type="ECO:0000259" key="2">
    <source>
        <dbReference type="Pfam" id="PF24755"/>
    </source>
</evidence>
<evidence type="ECO:0000259" key="1">
    <source>
        <dbReference type="Pfam" id="PF04293"/>
    </source>
</evidence>
<gene>
    <name evidence="3" type="primary">spoVR</name>
    <name evidence="3" type="ORF">AArcS_0973</name>
</gene>
<evidence type="ECO:0000313" key="4">
    <source>
        <dbReference type="Proteomes" id="UP000663586"/>
    </source>
</evidence>
<dbReference type="Pfam" id="PF04293">
    <property type="entry name" value="SpoVR"/>
    <property type="match status" value="1"/>
</dbReference>
<proteinExistence type="predicted"/>
<feature type="domain" description="SpoVR protein-like N-terminal" evidence="1">
    <location>
        <begin position="11"/>
        <end position="353"/>
    </location>
</feature>
<sequence>MNFDRYSAQREAEKLQAPVEEARKLAERLGLEPYPVNYWIVDYDEMNELIAYGGFQQRYPHWRWGMQYDRQQKQGQYMGGKAFEIVNNDNPSHAFLQESNELADQKAVITHVEAHADFFANNQWFGLFTDGRSNDTVEAAAMLERHARQIREYMEDPEIDRGDVERWIDHVLTLEDTIDQHQAFSATRPGDPESELEQREADLAEQLAELELSDEVREEVFSEEWLEGQADDEDTTDPTTPEKDVIAFLGEHGKQFDADAGKAREYEPWQRDVLEMLRTESYYFAGQKMTKIMNEGWASYWESVMMAGENFAEADEFLTYADHMARVLGSPGLNPYKLGLELWQYAENTVNRREVLDKLLRVEGISWRNLSESVDFDAVLETLEPPSALKLITGDRLDEVADLPDRYVDRENLQRARDGDIDVDRYPWKVLTYEGLARRHFSLIKPQNRSFLPSVSQSELERLGRYLFDDAIYDSVEEALEDVDYTTGWDRMREIRESHNDVTFLDEFLTDEFVEEGEYFTYEHSHATGQPRVASRDAADVKKKLLLRFTNFGKPTIVVSDGNYNNRNELLLSHRYNGVMLDIEQAKRTLERVFELWGRPVNLVTIVKRIDDHDREVARRRNEEPEPTEQGALIRYDGETFDERSLPWEDVEDIAASDIDYDTKPDDWLA</sequence>
<accession>A0A897MVB5</accession>
<dbReference type="InterPro" id="IPR056174">
    <property type="entry name" value="SpoVR_N"/>
</dbReference>
<dbReference type="PANTHER" id="PTHR30029:SF2">
    <property type="entry name" value="STAGE V SPORULATION PROTEIN R"/>
    <property type="match status" value="1"/>
</dbReference>
<dbReference type="PANTHER" id="PTHR30029">
    <property type="entry name" value="STAGE V SPORULATION PROTEIN R"/>
    <property type="match status" value="1"/>
</dbReference>
<name>A0A897MVB5_9EURY</name>
<keyword evidence="4" id="KW-1185">Reference proteome</keyword>
<dbReference type="KEGG" id="hara:AArcS_0973"/>
<feature type="domain" description="SpoVR-like C-terminal" evidence="2">
    <location>
        <begin position="555"/>
        <end position="606"/>
    </location>
</feature>
<dbReference type="Pfam" id="PF24755">
    <property type="entry name" value="SpoVR_C"/>
    <property type="match status" value="1"/>
</dbReference>
<dbReference type="InterPro" id="IPR057008">
    <property type="entry name" value="SpoVR-like_C"/>
</dbReference>